<feature type="compositionally biased region" description="Polar residues" evidence="1">
    <location>
        <begin position="68"/>
        <end position="79"/>
    </location>
</feature>
<dbReference type="Proteomes" id="UP000012073">
    <property type="component" value="Unassembled WGS sequence"/>
</dbReference>
<dbReference type="AlphaFoldDB" id="R7QJH9"/>
<name>R7QJH9_CHOCR</name>
<dbReference type="RefSeq" id="XP_005717774.1">
    <property type="nucleotide sequence ID" value="XM_005717717.1"/>
</dbReference>
<feature type="region of interest" description="Disordered" evidence="1">
    <location>
        <begin position="154"/>
        <end position="181"/>
    </location>
</feature>
<feature type="compositionally biased region" description="Polar residues" evidence="1">
    <location>
        <begin position="10"/>
        <end position="28"/>
    </location>
</feature>
<feature type="compositionally biased region" description="Polar residues" evidence="1">
    <location>
        <begin position="169"/>
        <end position="179"/>
    </location>
</feature>
<feature type="region of interest" description="Disordered" evidence="1">
    <location>
        <begin position="1"/>
        <end position="137"/>
    </location>
</feature>
<protein>
    <submittedName>
        <fullName evidence="2">Uncharacterized protein</fullName>
    </submittedName>
</protein>
<dbReference type="EMBL" id="HG001883">
    <property type="protein sequence ID" value="CDF37903.1"/>
    <property type="molecule type" value="Genomic_DNA"/>
</dbReference>
<evidence type="ECO:0000313" key="3">
    <source>
        <dbReference type="Proteomes" id="UP000012073"/>
    </source>
</evidence>
<organism evidence="2 3">
    <name type="scientific">Chondrus crispus</name>
    <name type="common">Carrageen Irish moss</name>
    <name type="synonym">Polymorpha crispa</name>
    <dbReference type="NCBI Taxonomy" id="2769"/>
    <lineage>
        <taxon>Eukaryota</taxon>
        <taxon>Rhodophyta</taxon>
        <taxon>Florideophyceae</taxon>
        <taxon>Rhodymeniophycidae</taxon>
        <taxon>Gigartinales</taxon>
        <taxon>Gigartinaceae</taxon>
        <taxon>Chondrus</taxon>
    </lineage>
</organism>
<feature type="region of interest" description="Disordered" evidence="1">
    <location>
        <begin position="217"/>
        <end position="276"/>
    </location>
</feature>
<evidence type="ECO:0000256" key="1">
    <source>
        <dbReference type="SAM" id="MobiDB-lite"/>
    </source>
</evidence>
<proteinExistence type="predicted"/>
<keyword evidence="3" id="KW-1185">Reference proteome</keyword>
<evidence type="ECO:0000313" key="2">
    <source>
        <dbReference type="EMBL" id="CDF37903.1"/>
    </source>
</evidence>
<feature type="compositionally biased region" description="Polar residues" evidence="1">
    <location>
        <begin position="225"/>
        <end position="242"/>
    </location>
</feature>
<dbReference type="KEGG" id="ccp:CHC_T00000035001"/>
<dbReference type="GeneID" id="17325480"/>
<sequence length="276" mass="29943">MPSSRALDFSHSSPLHKTSFANAPSPSLETDIRHQKSLKASCNTQRDLESKNETLWPQRQKLELLPIPSSSQGTDSCSQPRGHLLSGRTNLPACTDNTPGAKGKETSESDQQENNANDAIHAKISSGSPGLSGYVPTTEVIGNLNRSQSELDLRQHSGEHSEQLRSRVPQKQTAGTRSQRLLRDSSVLVKRSSRESAPFSSCLSSSERAFELSIGMKQDLPASKTPASSDMKSRTPLSSHSLAQKGISIGEGNSTLRKIRSRRSEEASAIQVRFPG</sequence>
<gene>
    <name evidence="2" type="ORF">CHC_T00000035001</name>
</gene>
<feature type="compositionally biased region" description="Basic and acidic residues" evidence="1">
    <location>
        <begin position="154"/>
        <end position="165"/>
    </location>
</feature>
<dbReference type="Gramene" id="CDF37903">
    <property type="protein sequence ID" value="CDF37903"/>
    <property type="gene ID" value="CHC_T00000035001"/>
</dbReference>
<reference evidence="3" key="1">
    <citation type="journal article" date="2013" name="Proc. Natl. Acad. Sci. U.S.A.">
        <title>Genome structure and metabolic features in the red seaweed Chondrus crispus shed light on evolution of the Archaeplastida.</title>
        <authorList>
            <person name="Collen J."/>
            <person name="Porcel B."/>
            <person name="Carre W."/>
            <person name="Ball S.G."/>
            <person name="Chaparro C."/>
            <person name="Tonon T."/>
            <person name="Barbeyron T."/>
            <person name="Michel G."/>
            <person name="Noel B."/>
            <person name="Valentin K."/>
            <person name="Elias M."/>
            <person name="Artiguenave F."/>
            <person name="Arun A."/>
            <person name="Aury J.M."/>
            <person name="Barbosa-Neto J.F."/>
            <person name="Bothwell J.H."/>
            <person name="Bouget F.Y."/>
            <person name="Brillet L."/>
            <person name="Cabello-Hurtado F."/>
            <person name="Capella-Gutierrez S."/>
            <person name="Charrier B."/>
            <person name="Cladiere L."/>
            <person name="Cock J.M."/>
            <person name="Coelho S.M."/>
            <person name="Colleoni C."/>
            <person name="Czjzek M."/>
            <person name="Da Silva C."/>
            <person name="Delage L."/>
            <person name="Denoeud F."/>
            <person name="Deschamps P."/>
            <person name="Dittami S.M."/>
            <person name="Gabaldon T."/>
            <person name="Gachon C.M."/>
            <person name="Groisillier A."/>
            <person name="Herve C."/>
            <person name="Jabbari K."/>
            <person name="Katinka M."/>
            <person name="Kloareg B."/>
            <person name="Kowalczyk N."/>
            <person name="Labadie K."/>
            <person name="Leblanc C."/>
            <person name="Lopez P.J."/>
            <person name="McLachlan D.H."/>
            <person name="Meslet-Cladiere L."/>
            <person name="Moustafa A."/>
            <person name="Nehr Z."/>
            <person name="Nyvall Collen P."/>
            <person name="Panaud O."/>
            <person name="Partensky F."/>
            <person name="Poulain J."/>
            <person name="Rensing S.A."/>
            <person name="Rousvoal S."/>
            <person name="Samson G."/>
            <person name="Symeonidi A."/>
            <person name="Weissenbach J."/>
            <person name="Zambounis A."/>
            <person name="Wincker P."/>
            <person name="Boyen C."/>
        </authorList>
    </citation>
    <scope>NUCLEOTIDE SEQUENCE [LARGE SCALE GENOMIC DNA]</scope>
    <source>
        <strain evidence="3">cv. Stackhouse</strain>
    </source>
</reference>
<accession>R7QJH9</accession>